<gene>
    <name evidence="1" type="ORF">O181_077521</name>
</gene>
<accession>A0A9Q3IC64</accession>
<protein>
    <submittedName>
        <fullName evidence="1">Uncharacterized protein</fullName>
    </submittedName>
</protein>
<dbReference type="AlphaFoldDB" id="A0A9Q3IC64"/>
<keyword evidence="2" id="KW-1185">Reference proteome</keyword>
<reference evidence="1" key="1">
    <citation type="submission" date="2021-03" db="EMBL/GenBank/DDBJ databases">
        <title>Draft genome sequence of rust myrtle Austropuccinia psidii MF-1, a brazilian biotype.</title>
        <authorList>
            <person name="Quecine M.C."/>
            <person name="Pachon D.M.R."/>
            <person name="Bonatelli M.L."/>
            <person name="Correr F.H."/>
            <person name="Franceschini L.M."/>
            <person name="Leite T.F."/>
            <person name="Margarido G.R.A."/>
            <person name="Almeida C.A."/>
            <person name="Ferrarezi J.A."/>
            <person name="Labate C.A."/>
        </authorList>
    </citation>
    <scope>NUCLEOTIDE SEQUENCE</scope>
    <source>
        <strain evidence="1">MF-1</strain>
    </source>
</reference>
<evidence type="ECO:0000313" key="2">
    <source>
        <dbReference type="Proteomes" id="UP000765509"/>
    </source>
</evidence>
<sequence>MYGIDLYSNKDRYVTIGDNKRQKFAFLQFKRQITVRKVEPVSLELERFKSEQLSEAEISLHLTVKQENELSALSYDHKEAFASEKAPLEEIIGHESDIILNI</sequence>
<name>A0A9Q3IC64_9BASI</name>
<organism evidence="1 2">
    <name type="scientific">Austropuccinia psidii MF-1</name>
    <dbReference type="NCBI Taxonomy" id="1389203"/>
    <lineage>
        <taxon>Eukaryota</taxon>
        <taxon>Fungi</taxon>
        <taxon>Dikarya</taxon>
        <taxon>Basidiomycota</taxon>
        <taxon>Pucciniomycotina</taxon>
        <taxon>Pucciniomycetes</taxon>
        <taxon>Pucciniales</taxon>
        <taxon>Sphaerophragmiaceae</taxon>
        <taxon>Austropuccinia</taxon>
    </lineage>
</organism>
<dbReference type="EMBL" id="AVOT02042399">
    <property type="protein sequence ID" value="MBW0537806.1"/>
    <property type="molecule type" value="Genomic_DNA"/>
</dbReference>
<proteinExistence type="predicted"/>
<dbReference type="Proteomes" id="UP000765509">
    <property type="component" value="Unassembled WGS sequence"/>
</dbReference>
<comment type="caution">
    <text evidence="1">The sequence shown here is derived from an EMBL/GenBank/DDBJ whole genome shotgun (WGS) entry which is preliminary data.</text>
</comment>
<evidence type="ECO:0000313" key="1">
    <source>
        <dbReference type="EMBL" id="MBW0537806.1"/>
    </source>
</evidence>